<accession>A0A6G2DMZ9</accession>
<name>A0A6G2DMZ9_STREE</name>
<dbReference type="GO" id="GO:0008168">
    <property type="term" value="F:methyltransferase activity"/>
    <property type="evidence" value="ECO:0007669"/>
    <property type="project" value="UniProtKB-KW"/>
</dbReference>
<protein>
    <submittedName>
        <fullName evidence="1">Class I SAM-dependent methyltransferase</fullName>
    </submittedName>
</protein>
<dbReference type="EMBL" id="WNIB01000085">
    <property type="protein sequence ID" value="MTV90880.1"/>
    <property type="molecule type" value="Genomic_DNA"/>
</dbReference>
<evidence type="ECO:0000313" key="2">
    <source>
        <dbReference type="Proteomes" id="UP000476212"/>
    </source>
</evidence>
<dbReference type="GO" id="GO:0032259">
    <property type="term" value="P:methylation"/>
    <property type="evidence" value="ECO:0007669"/>
    <property type="project" value="UniProtKB-KW"/>
</dbReference>
<sequence length="62" mass="7230">YDDELQVTSIDDLVKYIQSFKGISEIGSLEEEIIRKRLESEFNNGMLIIPKEYGMFIARKES</sequence>
<dbReference type="AlphaFoldDB" id="A0A6G2DMZ9"/>
<organism evidence="1 2">
    <name type="scientific">Streptococcus pneumoniae</name>
    <dbReference type="NCBI Taxonomy" id="1313"/>
    <lineage>
        <taxon>Bacteria</taxon>
        <taxon>Bacillati</taxon>
        <taxon>Bacillota</taxon>
        <taxon>Bacilli</taxon>
        <taxon>Lactobacillales</taxon>
        <taxon>Streptococcaceae</taxon>
        <taxon>Streptococcus</taxon>
    </lineage>
</organism>
<dbReference type="Proteomes" id="UP000476212">
    <property type="component" value="Unassembled WGS sequence"/>
</dbReference>
<gene>
    <name evidence="1" type="ORF">GM544_10490</name>
</gene>
<reference evidence="1 2" key="1">
    <citation type="submission" date="2019-11" db="EMBL/GenBank/DDBJ databases">
        <title>Growth characteristics of pneumococcus vary with the chemical composition of the capsule and with environmental conditions.</title>
        <authorList>
            <person name="Tothpal A."/>
            <person name="Desobry K."/>
            <person name="Joshi S."/>
            <person name="Wyllie A.L."/>
            <person name="Weinberger D.M."/>
        </authorList>
    </citation>
    <scope>NUCLEOTIDE SEQUENCE [LARGE SCALE GENOMIC DNA]</scope>
    <source>
        <strain evidence="2">pnumococcus15C</strain>
    </source>
</reference>
<feature type="non-terminal residue" evidence="1">
    <location>
        <position position="1"/>
    </location>
</feature>
<keyword evidence="1" id="KW-0489">Methyltransferase</keyword>
<keyword evidence="1" id="KW-0808">Transferase</keyword>
<comment type="caution">
    <text evidence="1">The sequence shown here is derived from an EMBL/GenBank/DDBJ whole genome shotgun (WGS) entry which is preliminary data.</text>
</comment>
<proteinExistence type="predicted"/>
<evidence type="ECO:0000313" key="1">
    <source>
        <dbReference type="EMBL" id="MTV90880.1"/>
    </source>
</evidence>